<dbReference type="CDD" id="cd00130">
    <property type="entry name" value="PAS"/>
    <property type="match status" value="2"/>
</dbReference>
<dbReference type="Proteomes" id="UP001220022">
    <property type="component" value="Unassembled WGS sequence"/>
</dbReference>
<dbReference type="EMBL" id="JARHTQ010000007">
    <property type="protein sequence ID" value="MDF2256576.1"/>
    <property type="molecule type" value="Genomic_DNA"/>
</dbReference>
<proteinExistence type="predicted"/>
<dbReference type="SUPFAM" id="SSF55785">
    <property type="entry name" value="PYP-like sensor domain (PAS domain)"/>
    <property type="match status" value="2"/>
</dbReference>
<dbReference type="InterPro" id="IPR036457">
    <property type="entry name" value="PPM-type-like_dom_sf"/>
</dbReference>
<dbReference type="InterPro" id="IPR013656">
    <property type="entry name" value="PAS_4"/>
</dbReference>
<keyword evidence="1" id="KW-0378">Hydrolase</keyword>
<dbReference type="SUPFAM" id="SSF55781">
    <property type="entry name" value="GAF domain-like"/>
    <property type="match status" value="2"/>
</dbReference>
<evidence type="ECO:0000256" key="2">
    <source>
        <dbReference type="SAM" id="MobiDB-lite"/>
    </source>
</evidence>
<name>A0ABT5YZ31_9ACTN</name>
<gene>
    <name evidence="4" type="ORF">P2L57_12790</name>
</gene>
<feature type="region of interest" description="Disordered" evidence="2">
    <location>
        <begin position="1"/>
        <end position="20"/>
    </location>
</feature>
<protein>
    <submittedName>
        <fullName evidence="4">SpoIIE family protein phosphatase</fullName>
    </submittedName>
</protein>
<dbReference type="InterPro" id="IPR001932">
    <property type="entry name" value="PPM-type_phosphatase-like_dom"/>
</dbReference>
<evidence type="ECO:0000313" key="4">
    <source>
        <dbReference type="EMBL" id="MDF2256576.1"/>
    </source>
</evidence>
<feature type="domain" description="PAS" evidence="3">
    <location>
        <begin position="36"/>
        <end position="90"/>
    </location>
</feature>
<dbReference type="Pfam" id="PF13581">
    <property type="entry name" value="HATPase_c_2"/>
    <property type="match status" value="1"/>
</dbReference>
<dbReference type="PANTHER" id="PTHR43156:SF2">
    <property type="entry name" value="STAGE II SPORULATION PROTEIN E"/>
    <property type="match status" value="1"/>
</dbReference>
<dbReference type="Pfam" id="PF08448">
    <property type="entry name" value="PAS_4"/>
    <property type="match status" value="1"/>
</dbReference>
<dbReference type="PROSITE" id="PS50112">
    <property type="entry name" value="PAS"/>
    <property type="match status" value="2"/>
</dbReference>
<dbReference type="SMART" id="SM00331">
    <property type="entry name" value="PP2C_SIG"/>
    <property type="match status" value="1"/>
</dbReference>
<dbReference type="SMART" id="SM00065">
    <property type="entry name" value="GAF"/>
    <property type="match status" value="2"/>
</dbReference>
<dbReference type="InterPro" id="IPR029016">
    <property type="entry name" value="GAF-like_dom_sf"/>
</dbReference>
<reference evidence="4 5" key="1">
    <citation type="submission" date="2023-03" db="EMBL/GenBank/DDBJ databases">
        <title>Draft genome sequence of type strain Streptomyces ferralitis JCM 14344.</title>
        <authorList>
            <person name="Klaysubun C."/>
            <person name="Duangmal K."/>
        </authorList>
    </citation>
    <scope>NUCLEOTIDE SEQUENCE [LARGE SCALE GENOMIC DNA]</scope>
    <source>
        <strain evidence="4 5">JCM 14344</strain>
    </source>
</reference>
<comment type="caution">
    <text evidence="4">The sequence shown here is derived from an EMBL/GenBank/DDBJ whole genome shotgun (WGS) entry which is preliminary data.</text>
</comment>
<dbReference type="Pfam" id="PF01590">
    <property type="entry name" value="GAF"/>
    <property type="match status" value="1"/>
</dbReference>
<dbReference type="RefSeq" id="WP_275813016.1">
    <property type="nucleotide sequence ID" value="NZ_BAAANM010000001.1"/>
</dbReference>
<accession>A0ABT5YZ31</accession>
<evidence type="ECO:0000259" key="3">
    <source>
        <dbReference type="PROSITE" id="PS50112"/>
    </source>
</evidence>
<dbReference type="Pfam" id="PF08447">
    <property type="entry name" value="PAS_3"/>
    <property type="match status" value="1"/>
</dbReference>
<dbReference type="CDD" id="cd16936">
    <property type="entry name" value="HATPase_RsbW-like"/>
    <property type="match status" value="1"/>
</dbReference>
<dbReference type="InterPro" id="IPR003594">
    <property type="entry name" value="HATPase_dom"/>
</dbReference>
<dbReference type="InterPro" id="IPR000014">
    <property type="entry name" value="PAS"/>
</dbReference>
<dbReference type="PANTHER" id="PTHR43156">
    <property type="entry name" value="STAGE II SPORULATION PROTEIN E-RELATED"/>
    <property type="match status" value="1"/>
</dbReference>
<dbReference type="InterPro" id="IPR036890">
    <property type="entry name" value="HATPase_C_sf"/>
</dbReference>
<dbReference type="Gene3D" id="3.30.450.20">
    <property type="entry name" value="PAS domain"/>
    <property type="match status" value="2"/>
</dbReference>
<dbReference type="SMART" id="SM00091">
    <property type="entry name" value="PAS"/>
    <property type="match status" value="2"/>
</dbReference>
<dbReference type="Pfam" id="PF07228">
    <property type="entry name" value="SpoIIE"/>
    <property type="match status" value="1"/>
</dbReference>
<organism evidence="4 5">
    <name type="scientific">Streptantibioticus ferralitis</name>
    <dbReference type="NCBI Taxonomy" id="236510"/>
    <lineage>
        <taxon>Bacteria</taxon>
        <taxon>Bacillati</taxon>
        <taxon>Actinomycetota</taxon>
        <taxon>Actinomycetes</taxon>
        <taxon>Kitasatosporales</taxon>
        <taxon>Streptomycetaceae</taxon>
        <taxon>Streptantibioticus</taxon>
    </lineage>
</organism>
<dbReference type="Gene3D" id="3.30.450.40">
    <property type="match status" value="2"/>
</dbReference>
<dbReference type="Gene3D" id="3.60.40.10">
    <property type="entry name" value="PPM-type phosphatase domain"/>
    <property type="match status" value="1"/>
</dbReference>
<dbReference type="InterPro" id="IPR052016">
    <property type="entry name" value="Bact_Sigma-Reg"/>
</dbReference>
<dbReference type="InterPro" id="IPR035965">
    <property type="entry name" value="PAS-like_dom_sf"/>
</dbReference>
<dbReference type="SUPFAM" id="SSF81606">
    <property type="entry name" value="PP2C-like"/>
    <property type="match status" value="1"/>
</dbReference>
<dbReference type="SUPFAM" id="SSF55874">
    <property type="entry name" value="ATPase domain of HSP90 chaperone/DNA topoisomerase II/histidine kinase"/>
    <property type="match status" value="1"/>
</dbReference>
<dbReference type="InterPro" id="IPR003018">
    <property type="entry name" value="GAF"/>
</dbReference>
<dbReference type="Gene3D" id="3.30.565.10">
    <property type="entry name" value="Histidine kinase-like ATPase, C-terminal domain"/>
    <property type="match status" value="1"/>
</dbReference>
<dbReference type="NCBIfam" id="TIGR00229">
    <property type="entry name" value="sensory_box"/>
    <property type="match status" value="2"/>
</dbReference>
<evidence type="ECO:0000256" key="1">
    <source>
        <dbReference type="ARBA" id="ARBA00022801"/>
    </source>
</evidence>
<sequence length="1028" mass="111150">MHRYELDPARGAPQGSAGGAGARLEGHRLIPLATALLDGDGRILHWSEDAEALLGYSASEAVGQFAAQLLLAEDQWTEVLSLFDSIASGRGWSGVFPVRHQDGHYVDLEFRTYPIVGPEGRRFVLATASEVQALRRVEQDLAVLDGFFNQSPIGLALYDTDLRFIRINEALARMNGLTAEQHIGGRLSEVLPDINAKEIEEVMRRVLATGEPVVDARSHGRTPGDPDHDRAWSAAYFRLEAPSGQILGVSSSIIDVTERFQAEAQAEQAQQRLSLLAEASARIGATLDLRRAARELSEAMVPQLADVCSVHVLERLVGGMDPEPADAAESPLVRRLALASSEGDFPAVDLPTEGVYRIPPGSPYEQAMVGRRTVIVPAEELPPLTVASPDRVRSYLARESQPVRVVPLVARATVLGIVIYGRHKDREPFDAQDSTFGDELISRAAASIDNARLYLREHENLMERQAALREANAAREQLALINEASSRIGTTLDLQRTAEELVEVVIPRFADFVTVDLLDPVLRGEEPDKLRADQPLVLRAVAVGDAAGSGLLDVADSVGETSEFESRKVYAQSLRRGRSILVPEVDEESLAAIVSTPDRVAPGIAAGVHSYLMVPVLARGAVLGGAEFIRTRNPAPFTAADVALAEELVARAAVSIDNARLYRRERETALTLQRSLLPQEIRHTLGMEIAHRYMPSSVGSEVGGDWFDVVPLSCGRVALVVGDVMGHGIRAAATMGQLRTVARTLATLEMLPDQLLTRLDETASGVGEGQFATCLCAVYDPVDRSCTMASAGHLPPVVVARDGGPRPVALPAGVPLGVGGVDFESVEITIPEGGILALYTDGLIERRGQDIDEGMDLLCRTLADGERSLEETCDAVLAELVPEGSEDDIAVIMAQALPVPEDKIATLPLAEDVALAGEARRFTRSTLRSWGLTSLAEITELLVSELVTNALRHAGPPRQLRLFQDRTLTVEVADTSRQIPLLRPIDEDVESGRGMRLVNELAHRWGSRTTRHGKVVWFELELPPGAAP</sequence>
<evidence type="ECO:0000313" key="5">
    <source>
        <dbReference type="Proteomes" id="UP001220022"/>
    </source>
</evidence>
<dbReference type="InterPro" id="IPR013655">
    <property type="entry name" value="PAS_fold_3"/>
</dbReference>
<feature type="domain" description="PAS" evidence="3">
    <location>
        <begin position="140"/>
        <end position="210"/>
    </location>
</feature>
<keyword evidence="5" id="KW-1185">Reference proteome</keyword>